<dbReference type="InterPro" id="IPR017517">
    <property type="entry name" value="Maleyloyr_isom"/>
</dbReference>
<dbReference type="RefSeq" id="WP_224123276.1">
    <property type="nucleotide sequence ID" value="NZ_JAIQZJ010000006.1"/>
</dbReference>
<accession>A0ABS7UDK6</accession>
<dbReference type="Gene3D" id="1.20.120.450">
    <property type="entry name" value="dinb family like domain"/>
    <property type="match status" value="1"/>
</dbReference>
<name>A0ABS7UDK6_9ACTN</name>
<dbReference type="NCBIfam" id="TIGR03083">
    <property type="entry name" value="maleylpyruvate isomerase family mycothiol-dependent enzyme"/>
    <property type="match status" value="1"/>
</dbReference>
<dbReference type="SUPFAM" id="SSF109854">
    <property type="entry name" value="DinB/YfiT-like putative metalloenzymes"/>
    <property type="match status" value="1"/>
</dbReference>
<dbReference type="Proteomes" id="UP000780875">
    <property type="component" value="Unassembled WGS sequence"/>
</dbReference>
<dbReference type="GO" id="GO:0016853">
    <property type="term" value="F:isomerase activity"/>
    <property type="evidence" value="ECO:0007669"/>
    <property type="project" value="UniProtKB-KW"/>
</dbReference>
<comment type="caution">
    <text evidence="2">The sequence shown here is derived from an EMBL/GenBank/DDBJ whole genome shotgun (WGS) entry which is preliminary data.</text>
</comment>
<dbReference type="Pfam" id="PF11716">
    <property type="entry name" value="MDMPI_N"/>
    <property type="match status" value="1"/>
</dbReference>
<keyword evidence="2" id="KW-0413">Isomerase</keyword>
<evidence type="ECO:0000313" key="2">
    <source>
        <dbReference type="EMBL" id="MBZ5738905.1"/>
    </source>
</evidence>
<reference evidence="2 3" key="1">
    <citation type="submission" date="2021-09" db="EMBL/GenBank/DDBJ databases">
        <title>Whole genome sequence of Nocardioides sp. GBK3QG-3.</title>
        <authorList>
            <person name="Tuo L."/>
        </authorList>
    </citation>
    <scope>NUCLEOTIDE SEQUENCE [LARGE SCALE GENOMIC DNA]</scope>
    <source>
        <strain evidence="2 3">GBK3QG-3</strain>
    </source>
</reference>
<evidence type="ECO:0000313" key="3">
    <source>
        <dbReference type="Proteomes" id="UP000780875"/>
    </source>
</evidence>
<dbReference type="InterPro" id="IPR024344">
    <property type="entry name" value="MDMPI_metal-binding"/>
</dbReference>
<keyword evidence="3" id="KW-1185">Reference proteome</keyword>
<dbReference type="EMBL" id="JAIQZJ010000006">
    <property type="protein sequence ID" value="MBZ5738905.1"/>
    <property type="molecule type" value="Genomic_DNA"/>
</dbReference>
<organism evidence="2 3">
    <name type="scientific">Nocardioides mangrovi</name>
    <dbReference type="NCBI Taxonomy" id="2874580"/>
    <lineage>
        <taxon>Bacteria</taxon>
        <taxon>Bacillati</taxon>
        <taxon>Actinomycetota</taxon>
        <taxon>Actinomycetes</taxon>
        <taxon>Propionibacteriales</taxon>
        <taxon>Nocardioidaceae</taxon>
        <taxon>Nocardioides</taxon>
    </lineage>
</organism>
<dbReference type="InterPro" id="IPR034660">
    <property type="entry name" value="DinB/YfiT-like"/>
</dbReference>
<protein>
    <submittedName>
        <fullName evidence="2">Maleylpyruvate isomerase family mycothiol-dependent enzyme</fullName>
    </submittedName>
</protein>
<feature type="domain" description="Mycothiol-dependent maleylpyruvate isomerase metal-binding" evidence="1">
    <location>
        <begin position="21"/>
        <end position="154"/>
    </location>
</feature>
<sequence length="265" mass="27607">MTAPSTAPSAELVDRVIAALRLNHDVLVTLVPHLSEEQLTGPSGASEWTIAQVLSHLGSGAEISRKPIARAVGLDVADEDNQSIWARWDGSTPIDQAAGFVEHDTALVDLVERLSDEDKASATIDMGFLPEPVPLVVALGMRLNEVANHVWDVRVGLDPAAEVDDETAAVLVELYQGPLAFLLGFSGKADQVDGSVLLAVPGAGIEIADAVTVVGSADAPDATLTGPSGATVRLISGRLTPEHSDGVEVSGAVSLEDLRKVFPGY</sequence>
<evidence type="ECO:0000259" key="1">
    <source>
        <dbReference type="Pfam" id="PF11716"/>
    </source>
</evidence>
<proteinExistence type="predicted"/>
<gene>
    <name evidence="2" type="ORF">K8U61_12080</name>
</gene>